<evidence type="ECO:0000313" key="1">
    <source>
        <dbReference type="EMBL" id="RID83820.1"/>
    </source>
</evidence>
<proteinExistence type="predicted"/>
<dbReference type="RefSeq" id="WP_119113595.1">
    <property type="nucleotide sequence ID" value="NZ_CBCSEO010000005.1"/>
</dbReference>
<sequence>MNTEKLSERLTAVAEYIPSGSRIADIGSDHAYLPCYAVKTGAVSFAVAGEVAKGPYLSAASQVKKEGLTKKIDVRKGDGLEVVTPGEVDCITIAGMGGALIASILENGKDKLGEVKRLILQPNVGAFAVREWLIRNKWELISERILKEDGKIYEILAAERGEPLRPYTEENFTAEKFFGPFLLKECNESFREKWNAELLNWERILEQLKEAGHSEGTENKKQEIQAKILMTEEALSQ</sequence>
<dbReference type="PIRSF" id="PIRSF018637">
    <property type="entry name" value="TrmK"/>
    <property type="match status" value="1"/>
</dbReference>
<name>A0A398B7E3_9BACI</name>
<protein>
    <submittedName>
        <fullName evidence="1">tRNA (Adenine-N(1))-methyltransferase</fullName>
    </submittedName>
</protein>
<keyword evidence="1" id="KW-0808">Transferase</keyword>
<dbReference type="PANTHER" id="PTHR38451">
    <property type="entry name" value="TRNA (ADENINE(22)-N(1))-METHYLTRANSFERASE"/>
    <property type="match status" value="1"/>
</dbReference>
<reference evidence="1 2" key="1">
    <citation type="submission" date="2018-08" db="EMBL/GenBank/DDBJ databases">
        <title>Bacillus jemisoniae sp. nov., Bacillus chryseoplanitiae sp. nov., Bacillus resnikiae sp. nov., and Bacillus frankliniae sp. nov., isolated from Viking spacecraft and associated surfaces.</title>
        <authorList>
            <person name="Seuylemezian A."/>
            <person name="Vaishampayan P."/>
        </authorList>
    </citation>
    <scope>NUCLEOTIDE SEQUENCE [LARGE SCALE GENOMIC DNA]</scope>
    <source>
        <strain evidence="1 2">JJ-247</strain>
    </source>
</reference>
<keyword evidence="1" id="KW-0489">Methyltransferase</keyword>
<dbReference type="AlphaFoldDB" id="A0A398B7E3"/>
<dbReference type="InterPro" id="IPR029063">
    <property type="entry name" value="SAM-dependent_MTases_sf"/>
</dbReference>
<dbReference type="Gene3D" id="1.10.287.1890">
    <property type="match status" value="1"/>
</dbReference>
<evidence type="ECO:0000313" key="2">
    <source>
        <dbReference type="Proteomes" id="UP000265816"/>
    </source>
</evidence>
<dbReference type="InterPro" id="IPR006901">
    <property type="entry name" value="TrmK"/>
</dbReference>
<keyword evidence="2" id="KW-1185">Reference proteome</keyword>
<gene>
    <name evidence="1" type="ORF">D1970_14525</name>
</gene>
<organism evidence="1 2">
    <name type="scientific">Mesobacillus zeae</name>
    <dbReference type="NCBI Taxonomy" id="1917180"/>
    <lineage>
        <taxon>Bacteria</taxon>
        <taxon>Bacillati</taxon>
        <taxon>Bacillota</taxon>
        <taxon>Bacilli</taxon>
        <taxon>Bacillales</taxon>
        <taxon>Bacillaceae</taxon>
        <taxon>Mesobacillus</taxon>
    </lineage>
</organism>
<dbReference type="PANTHER" id="PTHR38451:SF1">
    <property type="entry name" value="TRNA (ADENINE(22)-N(1))-METHYLTRANSFERASE"/>
    <property type="match status" value="1"/>
</dbReference>
<dbReference type="GO" id="GO:0160105">
    <property type="term" value="F:tRNA (adenine(22)-N1)-methyltransferase activity"/>
    <property type="evidence" value="ECO:0007669"/>
    <property type="project" value="InterPro"/>
</dbReference>
<dbReference type="OrthoDB" id="5881184at2"/>
<comment type="caution">
    <text evidence="1">The sequence shown here is derived from an EMBL/GenBank/DDBJ whole genome shotgun (WGS) entry which is preliminary data.</text>
</comment>
<dbReference type="GO" id="GO:0032259">
    <property type="term" value="P:methylation"/>
    <property type="evidence" value="ECO:0007669"/>
    <property type="project" value="UniProtKB-KW"/>
</dbReference>
<dbReference type="Pfam" id="PF04816">
    <property type="entry name" value="TrmK"/>
    <property type="match status" value="1"/>
</dbReference>
<accession>A0A398B7E3</accession>
<dbReference type="Proteomes" id="UP000265816">
    <property type="component" value="Unassembled WGS sequence"/>
</dbReference>
<dbReference type="Gene3D" id="3.40.50.150">
    <property type="entry name" value="Vaccinia Virus protein VP39"/>
    <property type="match status" value="1"/>
</dbReference>
<dbReference type="SUPFAM" id="SSF53335">
    <property type="entry name" value="S-adenosyl-L-methionine-dependent methyltransferases"/>
    <property type="match status" value="1"/>
</dbReference>
<dbReference type="EMBL" id="QWVT01000024">
    <property type="protein sequence ID" value="RID83820.1"/>
    <property type="molecule type" value="Genomic_DNA"/>
</dbReference>